<dbReference type="InterPro" id="IPR009075">
    <property type="entry name" value="AcylCo_DH/oxidase_C"/>
</dbReference>
<dbReference type="EMBL" id="CP017886">
    <property type="protein sequence ID" value="APC15481.1"/>
    <property type="molecule type" value="Genomic_DNA"/>
</dbReference>
<dbReference type="InterPro" id="IPR006091">
    <property type="entry name" value="Acyl-CoA_Oxase/DH_mid-dom"/>
</dbReference>
<proteinExistence type="inferred from homology"/>
<dbReference type="Proteomes" id="UP000182567">
    <property type="component" value="Chromosome"/>
</dbReference>
<dbReference type="GO" id="GO:0033539">
    <property type="term" value="P:fatty acid beta-oxidation using acyl-CoA dehydrogenase"/>
    <property type="evidence" value="ECO:0007669"/>
    <property type="project" value="TreeGrafter"/>
</dbReference>
<dbReference type="Gene3D" id="1.10.540.10">
    <property type="entry name" value="Acyl-CoA dehydrogenase/oxidase, N-terminal domain"/>
    <property type="match status" value="1"/>
</dbReference>
<protein>
    <submittedName>
        <fullName evidence="10">Acyl-CoA dehydrogenase</fullName>
    </submittedName>
</protein>
<dbReference type="Gene3D" id="2.40.110.10">
    <property type="entry name" value="Butyryl-CoA Dehydrogenase, subunit A, domain 2"/>
    <property type="match status" value="1"/>
</dbReference>
<evidence type="ECO:0000256" key="3">
    <source>
        <dbReference type="ARBA" id="ARBA00022630"/>
    </source>
</evidence>
<keyword evidence="4 6" id="KW-0274">FAD</keyword>
<reference evidence="11" key="1">
    <citation type="submission" date="2016-10" db="EMBL/GenBank/DDBJ databases">
        <title>Pseudomonas frederiksbergensis ERGS4:02 complete genome.</title>
        <authorList>
            <person name="Kumar R."/>
            <person name="Acharya V."/>
            <person name="Singh D."/>
        </authorList>
    </citation>
    <scope>NUCLEOTIDE SEQUENCE [LARGE SCALE GENOMIC DNA]</scope>
    <source>
        <strain evidence="11">ERGS4:02</strain>
    </source>
</reference>
<dbReference type="Gene3D" id="1.20.140.10">
    <property type="entry name" value="Butyryl-CoA Dehydrogenase, subunit A, domain 3"/>
    <property type="match status" value="1"/>
</dbReference>
<dbReference type="Pfam" id="PF02770">
    <property type="entry name" value="Acyl-CoA_dh_M"/>
    <property type="match status" value="1"/>
</dbReference>
<dbReference type="InterPro" id="IPR046373">
    <property type="entry name" value="Acyl-CoA_Oxase/DH_mid-dom_sf"/>
</dbReference>
<comment type="cofactor">
    <cofactor evidence="1 6">
        <name>FAD</name>
        <dbReference type="ChEBI" id="CHEBI:57692"/>
    </cofactor>
</comment>
<evidence type="ECO:0000256" key="5">
    <source>
        <dbReference type="ARBA" id="ARBA00023002"/>
    </source>
</evidence>
<evidence type="ECO:0000259" key="8">
    <source>
        <dbReference type="Pfam" id="PF02770"/>
    </source>
</evidence>
<accession>A0A1J0EHG1</accession>
<dbReference type="GO" id="GO:0050660">
    <property type="term" value="F:flavin adenine dinucleotide binding"/>
    <property type="evidence" value="ECO:0007669"/>
    <property type="project" value="InterPro"/>
</dbReference>
<feature type="domain" description="Acyl-CoA dehydrogenase/oxidase N-terminal" evidence="9">
    <location>
        <begin position="3"/>
        <end position="108"/>
    </location>
</feature>
<dbReference type="RefSeq" id="WP_071551424.1">
    <property type="nucleotide sequence ID" value="NZ_CP017886.1"/>
</dbReference>
<dbReference type="PROSITE" id="PS00072">
    <property type="entry name" value="ACYL_COA_DH_1"/>
    <property type="match status" value="1"/>
</dbReference>
<evidence type="ECO:0000313" key="11">
    <source>
        <dbReference type="Proteomes" id="UP000182567"/>
    </source>
</evidence>
<comment type="similarity">
    <text evidence="2 6">Belongs to the acyl-CoA dehydrogenase family.</text>
</comment>
<dbReference type="OrthoDB" id="9769473at2"/>
<dbReference type="AlphaFoldDB" id="A0A1J0EHG1"/>
<dbReference type="GeneID" id="46907964"/>
<dbReference type="GO" id="GO:0003995">
    <property type="term" value="F:acyl-CoA dehydrogenase activity"/>
    <property type="evidence" value="ECO:0007669"/>
    <property type="project" value="InterPro"/>
</dbReference>
<dbReference type="InterPro" id="IPR036250">
    <property type="entry name" value="AcylCo_DH-like_C"/>
</dbReference>
<dbReference type="SUPFAM" id="SSF47203">
    <property type="entry name" value="Acyl-CoA dehydrogenase C-terminal domain-like"/>
    <property type="match status" value="1"/>
</dbReference>
<dbReference type="InterPro" id="IPR006089">
    <property type="entry name" value="Acyl-CoA_DH_CS"/>
</dbReference>
<gene>
    <name evidence="10" type="ORF">BLL42_06980</name>
</gene>
<dbReference type="Pfam" id="PF00441">
    <property type="entry name" value="Acyl-CoA_dh_1"/>
    <property type="match status" value="1"/>
</dbReference>
<dbReference type="SUPFAM" id="SSF56645">
    <property type="entry name" value="Acyl-CoA dehydrogenase NM domain-like"/>
    <property type="match status" value="1"/>
</dbReference>
<dbReference type="InterPro" id="IPR009100">
    <property type="entry name" value="AcylCoA_DH/oxidase_NM_dom_sf"/>
</dbReference>
<dbReference type="PANTHER" id="PTHR48083">
    <property type="entry name" value="MEDIUM-CHAIN SPECIFIC ACYL-COA DEHYDROGENASE, MITOCHONDRIAL-RELATED"/>
    <property type="match status" value="1"/>
</dbReference>
<evidence type="ECO:0000256" key="6">
    <source>
        <dbReference type="RuleBase" id="RU362125"/>
    </source>
</evidence>
<organism evidence="10 11">
    <name type="scientific">Pseudomonas frederiksbergensis</name>
    <dbReference type="NCBI Taxonomy" id="104087"/>
    <lineage>
        <taxon>Bacteria</taxon>
        <taxon>Pseudomonadati</taxon>
        <taxon>Pseudomonadota</taxon>
        <taxon>Gammaproteobacteria</taxon>
        <taxon>Pseudomonadales</taxon>
        <taxon>Pseudomonadaceae</taxon>
        <taxon>Pseudomonas</taxon>
    </lineage>
</organism>
<evidence type="ECO:0000259" key="7">
    <source>
        <dbReference type="Pfam" id="PF00441"/>
    </source>
</evidence>
<evidence type="ECO:0000259" key="9">
    <source>
        <dbReference type="Pfam" id="PF02771"/>
    </source>
</evidence>
<feature type="domain" description="Acyl-CoA dehydrogenase/oxidase C-terminal" evidence="7">
    <location>
        <begin position="210"/>
        <end position="358"/>
    </location>
</feature>
<keyword evidence="3 6" id="KW-0285">Flavoprotein</keyword>
<sequence>MSELFRKRVAQFVAEHITPHVAEWETLGAYPPALYQRAGLAGLLALGQNQTQLPDDPRAVAILVQELTRSGAQGITMGLASHFVSLKALQLCTPELASSVVPAVLSGECSISLALTEPQAGSDLRGMSCRAVLENGQYRLTGTKAFVCNGERADWLLLIAHSPNGLALFLAEGHAPGIRHAPQRCLGWRCLPLTDLHFENTPVIRLTQGSGVGRILQNSLLQERLNLAVMAITSADMALQASIDWCKQRQVGGKPLFDKSVIRQRLAEYHAELAVAQHYVESAVNWMAEGILDPRRVAIAKNQAVAVLEKIARGAVQVHGAHGCIEPALVERIHRDARLLAIGGGTHEIMLDIIGRSL</sequence>
<dbReference type="InterPro" id="IPR037069">
    <property type="entry name" value="AcylCoA_DH/ox_N_sf"/>
</dbReference>
<name>A0A1J0EHG1_9PSED</name>
<evidence type="ECO:0000313" key="10">
    <source>
        <dbReference type="EMBL" id="APC15481.1"/>
    </source>
</evidence>
<evidence type="ECO:0000256" key="4">
    <source>
        <dbReference type="ARBA" id="ARBA00022827"/>
    </source>
</evidence>
<dbReference type="InterPro" id="IPR050741">
    <property type="entry name" value="Acyl-CoA_dehydrogenase"/>
</dbReference>
<dbReference type="PANTHER" id="PTHR48083:SF28">
    <property type="entry name" value="ACYL-COA DEHYDROGENASE FAMILY PROTEIN (AFU_ORTHOLOGUE AFUA_6G10880)-RELATED"/>
    <property type="match status" value="1"/>
</dbReference>
<evidence type="ECO:0000256" key="2">
    <source>
        <dbReference type="ARBA" id="ARBA00009347"/>
    </source>
</evidence>
<evidence type="ECO:0000256" key="1">
    <source>
        <dbReference type="ARBA" id="ARBA00001974"/>
    </source>
</evidence>
<dbReference type="Pfam" id="PF02771">
    <property type="entry name" value="Acyl-CoA_dh_N"/>
    <property type="match status" value="1"/>
</dbReference>
<keyword evidence="5 6" id="KW-0560">Oxidoreductase</keyword>
<dbReference type="InterPro" id="IPR013786">
    <property type="entry name" value="AcylCoA_DH/ox_N"/>
</dbReference>
<feature type="domain" description="Acyl-CoA oxidase/dehydrogenase middle" evidence="8">
    <location>
        <begin position="113"/>
        <end position="200"/>
    </location>
</feature>
<dbReference type="GO" id="GO:0005737">
    <property type="term" value="C:cytoplasm"/>
    <property type="evidence" value="ECO:0007669"/>
    <property type="project" value="TreeGrafter"/>
</dbReference>